<dbReference type="PROSITE" id="PS00450">
    <property type="entry name" value="ACONITASE_1"/>
    <property type="match status" value="1"/>
</dbReference>
<dbReference type="InterPro" id="IPR000573">
    <property type="entry name" value="AconitaseA/IPMdHydase_ssu_swvl"/>
</dbReference>
<dbReference type="GO" id="GO:0020037">
    <property type="term" value="F:heme binding"/>
    <property type="evidence" value="ECO:0007669"/>
    <property type="project" value="InterPro"/>
</dbReference>
<feature type="domain" description="Cytochrome c" evidence="8">
    <location>
        <begin position="344"/>
        <end position="440"/>
    </location>
</feature>
<sequence length="648" mass="70364">MKLTLTEKLINSSLVEGNLERGTRIGIKPDQALMHDLNAMMTYLALEALDLDKIKIDLAVQYIDHNMIQADFKNDDDHRYIQDITSKLGITTARPGSGICHQLHLEHWGVPGKSLIGGDSHTVAAGGIGMLSIGVGGFDSAMVLAGETFYFTMPKIVKVELDGKLPPFVSAKNIILEVLRRIGVKGGIGKILEYTGSGVKTLNVAERSTITNMGQETGATTSVFPSDENTRKWLRAYGREKDYTPISADKDATYDEVIKINLSELEPLIALPHLPENVVPVSEVAGTKIDQVMIGSCTNTALNDVLSVANILDGNTVHKDVDAGLYPSTRTVIREAMARGAFDKIAASGFRLFEAVCGGCNGNGFAPKTDGVSLRTTPRNFYGRTGTKSAKVYLCSPEVAAASALTGVITDPRTLNVSPVEYELPEKFIDDYNIFIEPSSSPEDIVIRRGPNIKPVPEMKPMENILSGVTLLKLDNDVTTDHICPAGANFLPIRSNIPELSKYGFNVVDESFPERAKKSGGGFIVAGSNYGQGSSREQAAMVPRYLGVKAVIAKSFARLHLANMSNWGILPLTFVNEDDYNKISKDDVLSIDVSSLVEGKIYSLINETSNVTIKVSSPVSQDELEYVKAGGRINLVKEKISKDKKYEQ</sequence>
<name>A0A1M5TBT0_9FIRM</name>
<dbReference type="PROSITE" id="PS51007">
    <property type="entry name" value="CYTC"/>
    <property type="match status" value="1"/>
</dbReference>
<dbReference type="GO" id="GO:0006099">
    <property type="term" value="P:tricarboxylic acid cycle"/>
    <property type="evidence" value="ECO:0007669"/>
    <property type="project" value="UniProtKB-UniPathway"/>
</dbReference>
<dbReference type="STRING" id="1120995.SAMN02745245_01426"/>
<keyword evidence="4 7" id="KW-0479">Metal-binding</keyword>
<dbReference type="InterPro" id="IPR015931">
    <property type="entry name" value="Acnase/IPM_dHydase_lsu_aba_1/3"/>
</dbReference>
<dbReference type="GO" id="GO:0046872">
    <property type="term" value="F:metal ion binding"/>
    <property type="evidence" value="ECO:0007669"/>
    <property type="project" value="UniProtKB-KW"/>
</dbReference>
<proteinExistence type="inferred from homology"/>
<dbReference type="InterPro" id="IPR050926">
    <property type="entry name" value="Aconitase/IPM_isomerase"/>
</dbReference>
<dbReference type="InterPro" id="IPR001030">
    <property type="entry name" value="Acoase/IPM_deHydtase_lsu_aba"/>
</dbReference>
<keyword evidence="10" id="KW-1185">Reference proteome</keyword>
<evidence type="ECO:0000313" key="10">
    <source>
        <dbReference type="Proteomes" id="UP000184032"/>
    </source>
</evidence>
<comment type="cofactor">
    <cofactor evidence="1">
        <name>[4Fe-4S] cluster</name>
        <dbReference type="ChEBI" id="CHEBI:49883"/>
    </cofactor>
</comment>
<dbReference type="Pfam" id="PF00330">
    <property type="entry name" value="Aconitase"/>
    <property type="match status" value="1"/>
</dbReference>
<accession>A0A1M5TBT0</accession>
<evidence type="ECO:0000256" key="7">
    <source>
        <dbReference type="PROSITE-ProRule" id="PRU00433"/>
    </source>
</evidence>
<dbReference type="GO" id="GO:0009055">
    <property type="term" value="F:electron transfer activity"/>
    <property type="evidence" value="ECO:0007669"/>
    <property type="project" value="InterPro"/>
</dbReference>
<evidence type="ECO:0000256" key="6">
    <source>
        <dbReference type="ARBA" id="ARBA00023014"/>
    </source>
</evidence>
<evidence type="ECO:0000256" key="2">
    <source>
        <dbReference type="ARBA" id="ARBA00007185"/>
    </source>
</evidence>
<dbReference type="EMBL" id="FQXI01000010">
    <property type="protein sequence ID" value="SHH48141.1"/>
    <property type="molecule type" value="Genomic_DNA"/>
</dbReference>
<dbReference type="PRINTS" id="PR00415">
    <property type="entry name" value="ACONITASE"/>
</dbReference>
<reference evidence="9 10" key="1">
    <citation type="submission" date="2016-11" db="EMBL/GenBank/DDBJ databases">
        <authorList>
            <person name="Jaros S."/>
            <person name="Januszkiewicz K."/>
            <person name="Wedrychowicz H."/>
        </authorList>
    </citation>
    <scope>NUCLEOTIDE SEQUENCE [LARGE SCALE GENOMIC DNA]</scope>
    <source>
        <strain evidence="9 10">DSM 21120</strain>
    </source>
</reference>
<dbReference type="NCBIfam" id="TIGR01342">
    <property type="entry name" value="acon_putative"/>
    <property type="match status" value="1"/>
</dbReference>
<dbReference type="SUPFAM" id="SSF52016">
    <property type="entry name" value="LeuD/IlvD-like"/>
    <property type="match status" value="1"/>
</dbReference>
<evidence type="ECO:0000256" key="3">
    <source>
        <dbReference type="ARBA" id="ARBA00011245"/>
    </source>
</evidence>
<keyword evidence="5 7" id="KW-0408">Iron</keyword>
<dbReference type="Gene3D" id="3.30.499.10">
    <property type="entry name" value="Aconitase, domain 3"/>
    <property type="match status" value="2"/>
</dbReference>
<dbReference type="UniPathway" id="UPA00223">
    <property type="reaction ID" value="UER00718"/>
</dbReference>
<evidence type="ECO:0000313" key="9">
    <source>
        <dbReference type="EMBL" id="SHH48141.1"/>
    </source>
</evidence>
<dbReference type="GO" id="GO:0003994">
    <property type="term" value="F:aconitate hydratase activity"/>
    <property type="evidence" value="ECO:0007669"/>
    <property type="project" value="TreeGrafter"/>
</dbReference>
<dbReference type="Gene3D" id="3.20.19.10">
    <property type="entry name" value="Aconitase, domain 4"/>
    <property type="match status" value="1"/>
</dbReference>
<dbReference type="GO" id="GO:0051539">
    <property type="term" value="F:4 iron, 4 sulfur cluster binding"/>
    <property type="evidence" value="ECO:0007669"/>
    <property type="project" value="TreeGrafter"/>
</dbReference>
<comment type="similarity">
    <text evidence="2">Belongs to the aconitase/IPM isomerase family.</text>
</comment>
<dbReference type="InterPro" id="IPR006250">
    <property type="entry name" value="Aconitase_put"/>
</dbReference>
<dbReference type="GO" id="GO:0005829">
    <property type="term" value="C:cytosol"/>
    <property type="evidence" value="ECO:0007669"/>
    <property type="project" value="TreeGrafter"/>
</dbReference>
<dbReference type="InterPro" id="IPR036008">
    <property type="entry name" value="Aconitase_4Fe-4S_dom"/>
</dbReference>
<dbReference type="Proteomes" id="UP000184032">
    <property type="component" value="Unassembled WGS sequence"/>
</dbReference>
<dbReference type="OrthoDB" id="9764318at2"/>
<dbReference type="InterPro" id="IPR018136">
    <property type="entry name" value="Aconitase_4Fe-4S_BS"/>
</dbReference>
<keyword evidence="7" id="KW-0349">Heme</keyword>
<dbReference type="PANTHER" id="PTHR43160">
    <property type="entry name" value="ACONITATE HYDRATASE B"/>
    <property type="match status" value="1"/>
</dbReference>
<evidence type="ECO:0000256" key="5">
    <source>
        <dbReference type="ARBA" id="ARBA00023004"/>
    </source>
</evidence>
<dbReference type="RefSeq" id="WP_073185021.1">
    <property type="nucleotide sequence ID" value="NZ_FQXI01000010.1"/>
</dbReference>
<dbReference type="InterPro" id="IPR009056">
    <property type="entry name" value="Cyt_c-like_dom"/>
</dbReference>
<organism evidence="9 10">
    <name type="scientific">Anaerosphaera aminiphila DSM 21120</name>
    <dbReference type="NCBI Taxonomy" id="1120995"/>
    <lineage>
        <taxon>Bacteria</taxon>
        <taxon>Bacillati</taxon>
        <taxon>Bacillota</taxon>
        <taxon>Tissierellia</taxon>
        <taxon>Tissierellales</taxon>
        <taxon>Peptoniphilaceae</taxon>
        <taxon>Anaerosphaera</taxon>
    </lineage>
</organism>
<evidence type="ECO:0000256" key="1">
    <source>
        <dbReference type="ARBA" id="ARBA00001966"/>
    </source>
</evidence>
<evidence type="ECO:0000256" key="4">
    <source>
        <dbReference type="ARBA" id="ARBA00022723"/>
    </source>
</evidence>
<dbReference type="InterPro" id="IPR015928">
    <property type="entry name" value="Aconitase/3IPM_dehydase_swvl"/>
</dbReference>
<dbReference type="SUPFAM" id="SSF53732">
    <property type="entry name" value="Aconitase iron-sulfur domain"/>
    <property type="match status" value="1"/>
</dbReference>
<keyword evidence="6" id="KW-0411">Iron-sulfur</keyword>
<protein>
    <submittedName>
        <fullName evidence="9">Aconitase</fullName>
    </submittedName>
</protein>
<comment type="subunit">
    <text evidence="3">Monomer.</text>
</comment>
<evidence type="ECO:0000259" key="8">
    <source>
        <dbReference type="PROSITE" id="PS51007"/>
    </source>
</evidence>
<dbReference type="AlphaFoldDB" id="A0A1M5TBT0"/>
<gene>
    <name evidence="9" type="ORF">SAMN02745245_01426</name>
</gene>
<dbReference type="NCBIfam" id="NF005558">
    <property type="entry name" value="PRK07229.1"/>
    <property type="match status" value="1"/>
</dbReference>
<dbReference type="Pfam" id="PF00694">
    <property type="entry name" value="Aconitase_C"/>
    <property type="match status" value="1"/>
</dbReference>
<dbReference type="PANTHER" id="PTHR43160:SF3">
    <property type="entry name" value="ACONITATE HYDRATASE, MITOCHONDRIAL"/>
    <property type="match status" value="1"/>
</dbReference>